<protein>
    <recommendedName>
        <fullName evidence="4">DUF4321 domain-containing protein</fullName>
    </recommendedName>
</protein>
<evidence type="ECO:0000313" key="3">
    <source>
        <dbReference type="Proteomes" id="UP001235840"/>
    </source>
</evidence>
<evidence type="ECO:0000256" key="1">
    <source>
        <dbReference type="SAM" id="Phobius"/>
    </source>
</evidence>
<keyword evidence="1" id="KW-1133">Transmembrane helix</keyword>
<gene>
    <name evidence="2" type="ORF">J2S11_000192</name>
</gene>
<accession>A0ABT9VTI5</accession>
<comment type="caution">
    <text evidence="2">The sequence shown here is derived from an EMBL/GenBank/DDBJ whole genome shotgun (WGS) entry which is preliminary data.</text>
</comment>
<feature type="transmembrane region" description="Helical" evidence="1">
    <location>
        <begin position="54"/>
        <end position="75"/>
    </location>
</feature>
<evidence type="ECO:0000313" key="2">
    <source>
        <dbReference type="EMBL" id="MDQ0164293.1"/>
    </source>
</evidence>
<keyword evidence="3" id="KW-1185">Reference proteome</keyword>
<keyword evidence="1" id="KW-0812">Transmembrane</keyword>
<feature type="transmembrane region" description="Helical" evidence="1">
    <location>
        <begin position="7"/>
        <end position="34"/>
    </location>
</feature>
<dbReference type="EMBL" id="JAUSTY010000001">
    <property type="protein sequence ID" value="MDQ0164293.1"/>
    <property type="molecule type" value="Genomic_DNA"/>
</dbReference>
<dbReference type="Proteomes" id="UP001235840">
    <property type="component" value="Unassembled WGS sequence"/>
</dbReference>
<sequence length="79" mass="8983">MQKNTVVFIIVLLIGVIVGSIIGDILSPWVPFLATSKAITWEPKADLELLKYDFFIQVRLNLASILGLVVAIWIYRRLR</sequence>
<dbReference type="Pfam" id="PF14209">
    <property type="entry name" value="DUF4321"/>
    <property type="match status" value="1"/>
</dbReference>
<proteinExistence type="predicted"/>
<organism evidence="2 3">
    <name type="scientific">Caldalkalibacillus horti</name>
    <dbReference type="NCBI Taxonomy" id="77523"/>
    <lineage>
        <taxon>Bacteria</taxon>
        <taxon>Bacillati</taxon>
        <taxon>Bacillota</taxon>
        <taxon>Bacilli</taxon>
        <taxon>Bacillales</taxon>
        <taxon>Bacillaceae</taxon>
        <taxon>Caldalkalibacillus</taxon>
    </lineage>
</organism>
<evidence type="ECO:0008006" key="4">
    <source>
        <dbReference type="Google" id="ProtNLM"/>
    </source>
</evidence>
<dbReference type="RefSeq" id="WP_307389689.1">
    <property type="nucleotide sequence ID" value="NZ_BAAADK010000009.1"/>
</dbReference>
<name>A0ABT9VTI5_9BACI</name>
<reference evidence="2 3" key="1">
    <citation type="submission" date="2023-07" db="EMBL/GenBank/DDBJ databases">
        <title>Genomic Encyclopedia of Type Strains, Phase IV (KMG-IV): sequencing the most valuable type-strain genomes for metagenomic binning, comparative biology and taxonomic classification.</title>
        <authorList>
            <person name="Goeker M."/>
        </authorList>
    </citation>
    <scope>NUCLEOTIDE SEQUENCE [LARGE SCALE GENOMIC DNA]</scope>
    <source>
        <strain evidence="2 3">DSM 12751</strain>
    </source>
</reference>
<dbReference type="InterPro" id="IPR025470">
    <property type="entry name" value="DUF4321"/>
</dbReference>
<keyword evidence="1" id="KW-0472">Membrane</keyword>